<dbReference type="Proteomes" id="UP000652354">
    <property type="component" value="Unassembled WGS sequence"/>
</dbReference>
<protein>
    <submittedName>
        <fullName evidence="2">Oxidoreductase</fullName>
    </submittedName>
</protein>
<dbReference type="PANTHER" id="PTHR43539">
    <property type="entry name" value="FLAVIN-BINDING MONOOXYGENASE-LIKE PROTEIN (AFU_ORTHOLOGUE AFUA_4G09220)"/>
    <property type="match status" value="1"/>
</dbReference>
<reference evidence="2" key="1">
    <citation type="submission" date="2021-01" db="EMBL/GenBank/DDBJ databases">
        <title>Whole genome shotgun sequence of Demequina activiva NBRC 110675.</title>
        <authorList>
            <person name="Komaki H."/>
            <person name="Tamura T."/>
        </authorList>
    </citation>
    <scope>NUCLEOTIDE SEQUENCE</scope>
    <source>
        <strain evidence="2">NBRC 110675</strain>
    </source>
</reference>
<evidence type="ECO:0000313" key="3">
    <source>
        <dbReference type="Proteomes" id="UP000652354"/>
    </source>
</evidence>
<dbReference type="AlphaFoldDB" id="A0A919UJN3"/>
<keyword evidence="3" id="KW-1185">Reference proteome</keyword>
<evidence type="ECO:0000313" key="2">
    <source>
        <dbReference type="EMBL" id="GIG54536.1"/>
    </source>
</evidence>
<evidence type="ECO:0000256" key="1">
    <source>
        <dbReference type="ARBA" id="ARBA00023002"/>
    </source>
</evidence>
<dbReference type="Pfam" id="PF13738">
    <property type="entry name" value="Pyr_redox_3"/>
    <property type="match status" value="1"/>
</dbReference>
<dbReference type="EMBL" id="BONR01000002">
    <property type="protein sequence ID" value="GIG54536.1"/>
    <property type="molecule type" value="Genomic_DNA"/>
</dbReference>
<proteinExistence type="predicted"/>
<organism evidence="2 3">
    <name type="scientific">Demequina activiva</name>
    <dbReference type="NCBI Taxonomy" id="1582364"/>
    <lineage>
        <taxon>Bacteria</taxon>
        <taxon>Bacillati</taxon>
        <taxon>Actinomycetota</taxon>
        <taxon>Actinomycetes</taxon>
        <taxon>Micrococcales</taxon>
        <taxon>Demequinaceae</taxon>
        <taxon>Demequina</taxon>
    </lineage>
</organism>
<sequence>MAYHLLRRSFAPGTDFVIVDRGPGAGGAWQHRWDSLRLGDAHRIHDLPAMDEAGVSFAGAPTEPPAREVVADYYGRYERHFGLNVLRPVEITSVRRAEDGAFEVDTADARDAFRPRVLVAAVGTWGSPRLPDVPGSEDFHGQQIVTPEYTAAQDFAGRRVAVVGGGASAIGFLRELAGTAASLTWFTRRPVVFHERDSTLREELGRESVRLQDEAARAGRELPSIVSTTGMPVTPRLQRLRDLGVLRREPMFTRMVGDGVVLQDGRFQALDAVIWAIGFRAELGPLAPLGVSAAEGVRVEHGHAVHVPGLFLAGYGPQASTISANRGARRIARDAEAYLTDAVWPPQPRRRAGRSPA</sequence>
<keyword evidence="1" id="KW-0560">Oxidoreductase</keyword>
<gene>
    <name evidence="2" type="ORF">Dac01nite_12880</name>
</gene>
<dbReference type="GO" id="GO:0004497">
    <property type="term" value="F:monooxygenase activity"/>
    <property type="evidence" value="ECO:0007669"/>
    <property type="project" value="TreeGrafter"/>
</dbReference>
<dbReference type="InterPro" id="IPR050982">
    <property type="entry name" value="Auxin_biosynth/cation_transpt"/>
</dbReference>
<dbReference type="SUPFAM" id="SSF51905">
    <property type="entry name" value="FAD/NAD(P)-binding domain"/>
    <property type="match status" value="2"/>
</dbReference>
<dbReference type="InterPro" id="IPR036188">
    <property type="entry name" value="FAD/NAD-bd_sf"/>
</dbReference>
<dbReference type="Gene3D" id="3.50.50.60">
    <property type="entry name" value="FAD/NAD(P)-binding domain"/>
    <property type="match status" value="1"/>
</dbReference>
<dbReference type="GO" id="GO:0050660">
    <property type="term" value="F:flavin adenine dinucleotide binding"/>
    <property type="evidence" value="ECO:0007669"/>
    <property type="project" value="TreeGrafter"/>
</dbReference>
<comment type="caution">
    <text evidence="2">The sequence shown here is derived from an EMBL/GenBank/DDBJ whole genome shotgun (WGS) entry which is preliminary data.</text>
</comment>
<accession>A0A919UJN3</accession>
<dbReference type="PANTHER" id="PTHR43539:SF78">
    <property type="entry name" value="FLAVIN-CONTAINING MONOOXYGENASE"/>
    <property type="match status" value="1"/>
</dbReference>
<name>A0A919UJN3_9MICO</name>